<evidence type="ECO:0000256" key="2">
    <source>
        <dbReference type="ARBA" id="ARBA00022588"/>
    </source>
</evidence>
<dbReference type="InterPro" id="IPR036505">
    <property type="entry name" value="Amidase/PGRP_sf"/>
</dbReference>
<dbReference type="GO" id="GO:0045087">
    <property type="term" value="P:innate immune response"/>
    <property type="evidence" value="ECO:0007669"/>
    <property type="project" value="UniProtKB-KW"/>
</dbReference>
<dbReference type="SUPFAM" id="SSF55846">
    <property type="entry name" value="N-acetylmuramoyl-L-alanine amidase-like"/>
    <property type="match status" value="1"/>
</dbReference>
<dbReference type="SMR" id="A0A7M7M669"/>
<dbReference type="GO" id="GO:0008270">
    <property type="term" value="F:zinc ion binding"/>
    <property type="evidence" value="ECO:0007669"/>
    <property type="project" value="InterPro"/>
</dbReference>
<dbReference type="PANTHER" id="PTHR11022:SF74">
    <property type="entry name" value="PEPTIDOGLYCAN-RECOGNITION PROTEIN SA"/>
    <property type="match status" value="1"/>
</dbReference>
<keyword evidence="3" id="KW-0391">Immunity</keyword>
<dbReference type="RefSeq" id="XP_016837364.2">
    <property type="nucleotide sequence ID" value="XM_016981875.2"/>
</dbReference>
<feature type="domain" description="N-acetylmuramoyl-L-alanine amidase" evidence="4">
    <location>
        <begin position="23"/>
        <end position="159"/>
    </location>
</feature>
<dbReference type="Gene3D" id="3.40.80.10">
    <property type="entry name" value="Peptidoglycan recognition protein-like"/>
    <property type="match status" value="1"/>
</dbReference>
<organism evidence="6 7">
    <name type="scientific">Nasonia vitripennis</name>
    <name type="common">Parasitic wasp</name>
    <dbReference type="NCBI Taxonomy" id="7425"/>
    <lineage>
        <taxon>Eukaryota</taxon>
        <taxon>Metazoa</taxon>
        <taxon>Ecdysozoa</taxon>
        <taxon>Arthropoda</taxon>
        <taxon>Hexapoda</taxon>
        <taxon>Insecta</taxon>
        <taxon>Pterygota</taxon>
        <taxon>Neoptera</taxon>
        <taxon>Endopterygota</taxon>
        <taxon>Hymenoptera</taxon>
        <taxon>Apocrita</taxon>
        <taxon>Proctotrupomorpha</taxon>
        <taxon>Chalcidoidea</taxon>
        <taxon>Pteromalidae</taxon>
        <taxon>Pteromalinae</taxon>
        <taxon>Nasonia</taxon>
    </lineage>
</organism>
<dbReference type="GO" id="GO:0009253">
    <property type="term" value="P:peptidoglycan catabolic process"/>
    <property type="evidence" value="ECO:0007669"/>
    <property type="project" value="InterPro"/>
</dbReference>
<dbReference type="InParanoid" id="A0A7M7M669"/>
<dbReference type="InterPro" id="IPR015510">
    <property type="entry name" value="PGRP"/>
</dbReference>
<dbReference type="SMART" id="SM00701">
    <property type="entry name" value="PGRP"/>
    <property type="match status" value="1"/>
</dbReference>
<protein>
    <submittedName>
        <fullName evidence="6">Uncharacterized protein</fullName>
    </submittedName>
</protein>
<feature type="domain" description="Peptidoglycan recognition protein family" evidence="5">
    <location>
        <begin position="8"/>
        <end position="152"/>
    </location>
</feature>
<accession>A0A7M7M669</accession>
<dbReference type="GO" id="GO:0008745">
    <property type="term" value="F:N-acetylmuramoyl-L-alanine amidase activity"/>
    <property type="evidence" value="ECO:0007669"/>
    <property type="project" value="InterPro"/>
</dbReference>
<dbReference type="Proteomes" id="UP000002358">
    <property type="component" value="Chromosome 1"/>
</dbReference>
<dbReference type="KEGG" id="nvi:100678500"/>
<proteinExistence type="inferred from homology"/>
<reference evidence="6" key="1">
    <citation type="submission" date="2021-01" db="UniProtKB">
        <authorList>
            <consortium name="EnsemblMetazoa"/>
        </authorList>
    </citation>
    <scope>IDENTIFICATION</scope>
</reference>
<evidence type="ECO:0000256" key="1">
    <source>
        <dbReference type="ARBA" id="ARBA00007553"/>
    </source>
</evidence>
<dbReference type="GeneID" id="100678500"/>
<name>A0A7M7M669_NASVI</name>
<dbReference type="FunFam" id="3.40.80.10:FF:000001">
    <property type="entry name" value="Peptidoglycan recognition protein 1"/>
    <property type="match status" value="1"/>
</dbReference>
<evidence type="ECO:0000256" key="3">
    <source>
        <dbReference type="ARBA" id="ARBA00022859"/>
    </source>
</evidence>
<sequence length="176" mass="20361">MFYNNDNQLFVKRSEWGGKQPRKAAEKLRVYPPEKVVIIPTATKFCKTKFECSRIVSNIQEYHMIKLNFDDIGYNFLIGDDGRIYAVRDWGVIGHHTHGQNNVSIGVAFIGNYQYRSPIPRQVEALQTLFDMGLQKKELAENYRVMGLRQVKAGAFSPGNGLYNVMKKWQRWSPIN</sequence>
<evidence type="ECO:0000313" key="6">
    <source>
        <dbReference type="EnsemblMetazoa" id="XP_016837364"/>
    </source>
</evidence>
<dbReference type="InterPro" id="IPR006619">
    <property type="entry name" value="PGRP_domain_met/bac"/>
</dbReference>
<keyword evidence="7" id="KW-1185">Reference proteome</keyword>
<comment type="similarity">
    <text evidence="1">Belongs to the N-acetylmuramoyl-L-alanine amidase 2 family.</text>
</comment>
<dbReference type="PANTHER" id="PTHR11022">
    <property type="entry name" value="PEPTIDOGLYCAN RECOGNITION PROTEIN"/>
    <property type="match status" value="1"/>
</dbReference>
<dbReference type="CDD" id="cd06583">
    <property type="entry name" value="PGRP"/>
    <property type="match status" value="1"/>
</dbReference>
<evidence type="ECO:0000259" key="4">
    <source>
        <dbReference type="SMART" id="SM00644"/>
    </source>
</evidence>
<dbReference type="Pfam" id="PF01510">
    <property type="entry name" value="Amidase_2"/>
    <property type="match status" value="1"/>
</dbReference>
<dbReference type="AlphaFoldDB" id="A0A7M7M669"/>
<dbReference type="InterPro" id="IPR002502">
    <property type="entry name" value="Amidase_domain"/>
</dbReference>
<keyword evidence="2" id="KW-0399">Innate immunity</keyword>
<dbReference type="OrthoDB" id="10001926at2759"/>
<dbReference type="SMART" id="SM00644">
    <property type="entry name" value="Ami_2"/>
    <property type="match status" value="1"/>
</dbReference>
<evidence type="ECO:0000259" key="5">
    <source>
        <dbReference type="SMART" id="SM00701"/>
    </source>
</evidence>
<dbReference type="EnsemblMetazoa" id="XM_016981875">
    <property type="protein sequence ID" value="XP_016837364"/>
    <property type="gene ID" value="LOC100678500"/>
</dbReference>
<evidence type="ECO:0000313" key="7">
    <source>
        <dbReference type="Proteomes" id="UP000002358"/>
    </source>
</evidence>